<accession>A0AAN4UN83</accession>
<dbReference type="PROSITE" id="PS00092">
    <property type="entry name" value="N6_MTASE"/>
    <property type="match status" value="1"/>
</dbReference>
<dbReference type="RefSeq" id="WP_092163906.1">
    <property type="nucleotide sequence ID" value="NZ_BNAB01000001.1"/>
</dbReference>
<dbReference type="Pfam" id="PF05175">
    <property type="entry name" value="MTS"/>
    <property type="match status" value="1"/>
</dbReference>
<evidence type="ECO:0000256" key="2">
    <source>
        <dbReference type="ARBA" id="ARBA00022552"/>
    </source>
</evidence>
<evidence type="ECO:0000313" key="10">
    <source>
        <dbReference type="Proteomes" id="UP000634647"/>
    </source>
</evidence>
<dbReference type="InterPro" id="IPR007848">
    <property type="entry name" value="Small_mtfrase_dom"/>
</dbReference>
<reference evidence="8 9" key="2">
    <citation type="submission" date="2016-10" db="EMBL/GenBank/DDBJ databases">
        <authorList>
            <person name="Varghese N."/>
            <person name="Submissions S."/>
        </authorList>
    </citation>
    <scope>NUCLEOTIDE SEQUENCE [LARGE SCALE GENOMIC DNA]</scope>
    <source>
        <strain evidence="8 9">DSM 24802</strain>
    </source>
</reference>
<dbReference type="Proteomes" id="UP000199541">
    <property type="component" value="Unassembled WGS sequence"/>
</dbReference>
<reference evidence="7" key="1">
    <citation type="journal article" date="2014" name="Int. J. Syst. Evol. Microbiol.">
        <title>Complete genome sequence of Corynebacterium casei LMG S-19264T (=DSM 44701T), isolated from a smear-ripened cheese.</title>
        <authorList>
            <consortium name="US DOE Joint Genome Institute (JGI-PGF)"/>
            <person name="Walter F."/>
            <person name="Albersmeier A."/>
            <person name="Kalinowski J."/>
            <person name="Ruckert C."/>
        </authorList>
    </citation>
    <scope>NUCLEOTIDE SEQUENCE</scope>
    <source>
        <strain evidence="7">CGMCC 1.10859</strain>
    </source>
</reference>
<comment type="caution">
    <text evidence="7">The sequence shown here is derived from an EMBL/GenBank/DDBJ whole genome shotgun (WGS) entry which is preliminary data.</text>
</comment>
<keyword evidence="9" id="KW-1185">Reference proteome</keyword>
<evidence type="ECO:0000313" key="9">
    <source>
        <dbReference type="Proteomes" id="UP000199541"/>
    </source>
</evidence>
<dbReference type="SUPFAM" id="SSF53335">
    <property type="entry name" value="S-adenosyl-L-methionine-dependent methyltransferases"/>
    <property type="match status" value="1"/>
</dbReference>
<organism evidence="7 10">
    <name type="scientific">Allgaiera indica</name>
    <dbReference type="NCBI Taxonomy" id="765699"/>
    <lineage>
        <taxon>Bacteria</taxon>
        <taxon>Pseudomonadati</taxon>
        <taxon>Pseudomonadota</taxon>
        <taxon>Alphaproteobacteria</taxon>
        <taxon>Rhodobacterales</taxon>
        <taxon>Paracoccaceae</taxon>
        <taxon>Allgaiera</taxon>
    </lineage>
</organism>
<dbReference type="InterPro" id="IPR002052">
    <property type="entry name" value="DNA_methylase_N6_adenine_CS"/>
</dbReference>
<feature type="domain" description="Methyltransferase small" evidence="6">
    <location>
        <begin position="160"/>
        <end position="322"/>
    </location>
</feature>
<evidence type="ECO:0000256" key="5">
    <source>
        <dbReference type="ARBA" id="ARBA00022691"/>
    </source>
</evidence>
<sequence>MRSSRLSLALETGAVRLPDSGRIALFRPAGDEDLSPLPADRIEVIQSFRPDHDALTRRGLKVVAVPEGDYAAALVCLPRARAEGRALIAAAAAHLPPGAPLLIDGQKTDGIDSMLKELRARTPVGVPLSKAHGKLFALENPGARAFADWLAAPQPVAEGFITLPGVFSADGPDKASVLLARSLPAKLPTRVADLGAGWGYLARAILARDGVEELHLIEAERTALDCARQNITDPRARFHWADATQPCPGAPFQAIVTNPPFHAGRAADPALGVAFIASAARMLTGSGQLWLVANRNLPYERSLATLFREVEEIAGDSAFKVLHATRPAPNAR</sequence>
<keyword evidence="4" id="KW-0808">Transferase</keyword>
<dbReference type="EMBL" id="FNOB01000001">
    <property type="protein sequence ID" value="SDW08204.1"/>
    <property type="molecule type" value="Genomic_DNA"/>
</dbReference>
<dbReference type="GO" id="GO:0006364">
    <property type="term" value="P:rRNA processing"/>
    <property type="evidence" value="ECO:0007669"/>
    <property type="project" value="UniProtKB-KW"/>
</dbReference>
<evidence type="ECO:0000256" key="1">
    <source>
        <dbReference type="ARBA" id="ARBA00022490"/>
    </source>
</evidence>
<keyword evidence="2" id="KW-0698">rRNA processing</keyword>
<protein>
    <submittedName>
        <fullName evidence="8">16S rRNA m(2)G 1207 methyltransferase</fullName>
    </submittedName>
    <submittedName>
        <fullName evidence="7">MFS transporter</fullName>
    </submittedName>
</protein>
<gene>
    <name evidence="7" type="ORF">GCM10008024_03240</name>
    <name evidence="8" type="ORF">SAMN05444006_101226</name>
</gene>
<dbReference type="GO" id="GO:0008170">
    <property type="term" value="F:N-methyltransferase activity"/>
    <property type="evidence" value="ECO:0007669"/>
    <property type="project" value="UniProtKB-ARBA"/>
</dbReference>
<evidence type="ECO:0000313" key="7">
    <source>
        <dbReference type="EMBL" id="GHD98695.1"/>
    </source>
</evidence>
<reference evidence="7" key="3">
    <citation type="submission" date="2023-06" db="EMBL/GenBank/DDBJ databases">
        <authorList>
            <person name="Sun Q."/>
            <person name="Zhou Y."/>
        </authorList>
    </citation>
    <scope>NUCLEOTIDE SEQUENCE</scope>
    <source>
        <strain evidence="7">CGMCC 1.10859</strain>
    </source>
</reference>
<dbReference type="InterPro" id="IPR046977">
    <property type="entry name" value="RsmC/RlmG"/>
</dbReference>
<keyword evidence="3 8" id="KW-0489">Methyltransferase</keyword>
<dbReference type="PANTHER" id="PTHR47816">
    <property type="entry name" value="RIBOSOMAL RNA SMALL SUBUNIT METHYLTRANSFERASE C"/>
    <property type="match status" value="1"/>
</dbReference>
<dbReference type="GO" id="GO:0032259">
    <property type="term" value="P:methylation"/>
    <property type="evidence" value="ECO:0007669"/>
    <property type="project" value="UniProtKB-KW"/>
</dbReference>
<proteinExistence type="predicted"/>
<dbReference type="EMBL" id="BNAB01000001">
    <property type="protein sequence ID" value="GHD98695.1"/>
    <property type="molecule type" value="Genomic_DNA"/>
</dbReference>
<evidence type="ECO:0000256" key="4">
    <source>
        <dbReference type="ARBA" id="ARBA00022679"/>
    </source>
</evidence>
<dbReference type="AlphaFoldDB" id="A0AAN4UN83"/>
<name>A0AAN4UN83_9RHOB</name>
<dbReference type="Gene3D" id="3.40.50.150">
    <property type="entry name" value="Vaccinia Virus protein VP39"/>
    <property type="match status" value="2"/>
</dbReference>
<dbReference type="CDD" id="cd02440">
    <property type="entry name" value="AdoMet_MTases"/>
    <property type="match status" value="1"/>
</dbReference>
<keyword evidence="5" id="KW-0949">S-adenosyl-L-methionine</keyword>
<dbReference type="InterPro" id="IPR029063">
    <property type="entry name" value="SAM-dependent_MTases_sf"/>
</dbReference>
<dbReference type="PANTHER" id="PTHR47816:SF4">
    <property type="entry name" value="RIBOSOMAL RNA SMALL SUBUNIT METHYLTRANSFERASE C"/>
    <property type="match status" value="1"/>
</dbReference>
<keyword evidence="1" id="KW-0963">Cytoplasm</keyword>
<dbReference type="Proteomes" id="UP000634647">
    <property type="component" value="Unassembled WGS sequence"/>
</dbReference>
<dbReference type="GO" id="GO:0008757">
    <property type="term" value="F:S-adenosylmethionine-dependent methyltransferase activity"/>
    <property type="evidence" value="ECO:0007669"/>
    <property type="project" value="InterPro"/>
</dbReference>
<evidence type="ECO:0000256" key="3">
    <source>
        <dbReference type="ARBA" id="ARBA00022603"/>
    </source>
</evidence>
<evidence type="ECO:0000259" key="6">
    <source>
        <dbReference type="Pfam" id="PF05175"/>
    </source>
</evidence>
<evidence type="ECO:0000313" key="8">
    <source>
        <dbReference type="EMBL" id="SDW08204.1"/>
    </source>
</evidence>
<dbReference type="GO" id="GO:0003676">
    <property type="term" value="F:nucleic acid binding"/>
    <property type="evidence" value="ECO:0007669"/>
    <property type="project" value="InterPro"/>
</dbReference>